<name>A0ABZ0W8J4_9BACT</name>
<dbReference type="RefSeq" id="WP_114790605.1">
    <property type="nucleotide sequence ID" value="NZ_CP139960.1"/>
</dbReference>
<dbReference type="Proteomes" id="UP001325680">
    <property type="component" value="Chromosome"/>
</dbReference>
<evidence type="ECO:0000313" key="2">
    <source>
        <dbReference type="EMBL" id="WQD37847.1"/>
    </source>
</evidence>
<dbReference type="Pfam" id="PF20365">
    <property type="entry name" value="DUF6660"/>
    <property type="match status" value="1"/>
</dbReference>
<proteinExistence type="predicted"/>
<keyword evidence="3" id="KW-1185">Reference proteome</keyword>
<organism evidence="2 3">
    <name type="scientific">Niabella yanshanensis</name>
    <dbReference type="NCBI Taxonomy" id="577386"/>
    <lineage>
        <taxon>Bacteria</taxon>
        <taxon>Pseudomonadati</taxon>
        <taxon>Bacteroidota</taxon>
        <taxon>Chitinophagia</taxon>
        <taxon>Chitinophagales</taxon>
        <taxon>Chitinophagaceae</taxon>
        <taxon>Niabella</taxon>
    </lineage>
</organism>
<accession>A0ABZ0W8J4</accession>
<sequence length="110" mass="12098">MKLFTLVFSLYLMVVSLLPCSDARNECNSSSGQSQVEQASNHNHQNDHNDICSPFCACTCCNIIAGFALQPIKAIDLKPGLTGTLQYPVHSTFFISAYFGNIWQPPKINA</sequence>
<feature type="chain" id="PRO_5046252280" evidence="1">
    <location>
        <begin position="24"/>
        <end position="110"/>
    </location>
</feature>
<evidence type="ECO:0000313" key="3">
    <source>
        <dbReference type="Proteomes" id="UP001325680"/>
    </source>
</evidence>
<feature type="signal peptide" evidence="1">
    <location>
        <begin position="1"/>
        <end position="23"/>
    </location>
</feature>
<dbReference type="InterPro" id="IPR046601">
    <property type="entry name" value="DUF6660"/>
</dbReference>
<protein>
    <submittedName>
        <fullName evidence="2">DUF6660 family protein</fullName>
    </submittedName>
</protein>
<keyword evidence="1" id="KW-0732">Signal</keyword>
<reference evidence="2 3" key="1">
    <citation type="submission" date="2023-12" db="EMBL/GenBank/DDBJ databases">
        <title>Genome sequencing and assembly of bacterial species from a model synthetic community.</title>
        <authorList>
            <person name="Hogle S.L."/>
        </authorList>
    </citation>
    <scope>NUCLEOTIDE SEQUENCE [LARGE SCALE GENOMIC DNA]</scope>
    <source>
        <strain evidence="2 3">HAMBI_3031</strain>
    </source>
</reference>
<dbReference type="EMBL" id="CP139960">
    <property type="protein sequence ID" value="WQD37847.1"/>
    <property type="molecule type" value="Genomic_DNA"/>
</dbReference>
<evidence type="ECO:0000256" key="1">
    <source>
        <dbReference type="SAM" id="SignalP"/>
    </source>
</evidence>
<gene>
    <name evidence="2" type="ORF">U0035_19455</name>
</gene>